<protein>
    <submittedName>
        <fullName evidence="3">PLCXc domain-containing protein</fullName>
    </submittedName>
</protein>
<dbReference type="Proteomes" id="UP000282613">
    <property type="component" value="Unassembled WGS sequence"/>
</dbReference>
<sequence>MMDNWMSNLPEALTKVPLSMLAIPGSHDSCSYCINGESELSQDNEAFLALMLLGKFGRVLSARWSRTQDVSLLEQLAAGIRYFDLRVIHREVDGLFYFVHGQFAKEVSTELLSIRSFLQEHPKEVVLLDFNHLYCFFEPDSISLLEKTIVKVFGSMLMPRSERIPSLNDLWGGAFQVICFLHAQTESPVMWTCEKISSPWPNTVDVDSLVAFLNSHPPIEVDRFHVTQGILTPNSDYVLSNVNSALTTLAASAGQKVIEWLTGEIGRRNVVMIDFAVQMFPQFAQTVISMNTSRQL</sequence>
<evidence type="ECO:0000313" key="1">
    <source>
        <dbReference type="EMBL" id="VDK32537.1"/>
    </source>
</evidence>
<evidence type="ECO:0000313" key="2">
    <source>
        <dbReference type="Proteomes" id="UP000282613"/>
    </source>
</evidence>
<organism evidence="3">
    <name type="scientific">Taenia asiatica</name>
    <name type="common">Asian tapeworm</name>
    <dbReference type="NCBI Taxonomy" id="60517"/>
    <lineage>
        <taxon>Eukaryota</taxon>
        <taxon>Metazoa</taxon>
        <taxon>Spiralia</taxon>
        <taxon>Lophotrochozoa</taxon>
        <taxon>Platyhelminthes</taxon>
        <taxon>Cestoda</taxon>
        <taxon>Eucestoda</taxon>
        <taxon>Cyclophyllidea</taxon>
        <taxon>Taeniidae</taxon>
        <taxon>Taenia</taxon>
    </lineage>
</organism>
<dbReference type="AlphaFoldDB" id="A0A0R3W285"/>
<evidence type="ECO:0000313" key="3">
    <source>
        <dbReference type="WBParaSite" id="TASK_0000390401-mRNA-1"/>
    </source>
</evidence>
<dbReference type="OrthoDB" id="1046782at2759"/>
<name>A0A0R3W285_TAEAS</name>
<reference evidence="1 2" key="2">
    <citation type="submission" date="2018-11" db="EMBL/GenBank/DDBJ databases">
        <authorList>
            <consortium name="Pathogen Informatics"/>
        </authorList>
    </citation>
    <scope>NUCLEOTIDE SEQUENCE [LARGE SCALE GENOMIC DNA]</scope>
</reference>
<dbReference type="STRING" id="60517.A0A0R3W285"/>
<dbReference type="Gene3D" id="3.20.20.190">
    <property type="entry name" value="Phosphatidylinositol (PI) phosphodiesterase"/>
    <property type="match status" value="1"/>
</dbReference>
<reference evidence="3" key="1">
    <citation type="submission" date="2017-02" db="UniProtKB">
        <authorList>
            <consortium name="WormBaseParasite"/>
        </authorList>
    </citation>
    <scope>IDENTIFICATION</scope>
</reference>
<gene>
    <name evidence="1" type="ORF">TASK_LOCUS3905</name>
</gene>
<dbReference type="GO" id="GO:0006629">
    <property type="term" value="P:lipid metabolic process"/>
    <property type="evidence" value="ECO:0007669"/>
    <property type="project" value="InterPro"/>
</dbReference>
<dbReference type="PANTHER" id="PTHR13593">
    <property type="match status" value="1"/>
</dbReference>
<dbReference type="PANTHER" id="PTHR13593:SF113">
    <property type="entry name" value="SI:DKEY-266F7.9"/>
    <property type="match status" value="1"/>
</dbReference>
<dbReference type="WBParaSite" id="TASK_0000390401-mRNA-1">
    <property type="protein sequence ID" value="TASK_0000390401-mRNA-1"/>
    <property type="gene ID" value="TASK_0000390401"/>
</dbReference>
<dbReference type="GO" id="GO:0008081">
    <property type="term" value="F:phosphoric diester hydrolase activity"/>
    <property type="evidence" value="ECO:0007669"/>
    <property type="project" value="InterPro"/>
</dbReference>
<proteinExistence type="predicted"/>
<keyword evidence="2" id="KW-1185">Reference proteome</keyword>
<dbReference type="SUPFAM" id="SSF51695">
    <property type="entry name" value="PLC-like phosphodiesterases"/>
    <property type="match status" value="1"/>
</dbReference>
<dbReference type="InterPro" id="IPR051057">
    <property type="entry name" value="PI-PLC_domain"/>
</dbReference>
<dbReference type="InterPro" id="IPR042158">
    <property type="entry name" value="PLCXD1/2/3"/>
</dbReference>
<dbReference type="EMBL" id="UYRS01018318">
    <property type="protein sequence ID" value="VDK32537.1"/>
    <property type="molecule type" value="Genomic_DNA"/>
</dbReference>
<dbReference type="InterPro" id="IPR017946">
    <property type="entry name" value="PLC-like_Pdiesterase_TIM-brl"/>
</dbReference>
<accession>A0A0R3W285</accession>
<dbReference type="CDD" id="cd08616">
    <property type="entry name" value="PI-PLCXD1c"/>
    <property type="match status" value="1"/>
</dbReference>